<feature type="transmembrane region" description="Helical" evidence="6">
    <location>
        <begin position="226"/>
        <end position="246"/>
    </location>
</feature>
<dbReference type="SUPFAM" id="SSF103481">
    <property type="entry name" value="Multidrug resistance efflux transporter EmrE"/>
    <property type="match status" value="2"/>
</dbReference>
<dbReference type="PANTHER" id="PTHR22911:SF6">
    <property type="entry name" value="SOLUTE CARRIER FAMILY 35 MEMBER G1"/>
    <property type="match status" value="1"/>
</dbReference>
<evidence type="ECO:0000313" key="9">
    <source>
        <dbReference type="Proteomes" id="UP000246132"/>
    </source>
</evidence>
<reference evidence="8 9" key="1">
    <citation type="journal article" date="2018" name="Int. J. Syst. Bacteriol.">
        <title>Oceaniradius stylonemae gen. nov., sp. nov., isolated from a red alga, Stylonema cornu-cervi.</title>
        <authorList>
            <person name="Jeong S."/>
        </authorList>
    </citation>
    <scope>NUCLEOTIDE SEQUENCE [LARGE SCALE GENOMIC DNA]</scope>
    <source>
        <strain evidence="8 9">StC1</strain>
    </source>
</reference>
<evidence type="ECO:0000313" key="8">
    <source>
        <dbReference type="EMBL" id="RKF08425.1"/>
    </source>
</evidence>
<comment type="similarity">
    <text evidence="2">Belongs to the drug/metabolite transporter (DMT) superfamily. 10 TMS drug/metabolite exporter (DME) (TC 2.A.7.3) family.</text>
</comment>
<comment type="caution">
    <text evidence="8">The sequence shown here is derived from an EMBL/GenBank/DDBJ whole genome shotgun (WGS) entry which is preliminary data.</text>
</comment>
<evidence type="ECO:0000256" key="2">
    <source>
        <dbReference type="ARBA" id="ARBA00009853"/>
    </source>
</evidence>
<dbReference type="InterPro" id="IPR000620">
    <property type="entry name" value="EamA_dom"/>
</dbReference>
<feature type="transmembrane region" description="Helical" evidence="6">
    <location>
        <begin position="199"/>
        <end position="219"/>
    </location>
</feature>
<evidence type="ECO:0000256" key="1">
    <source>
        <dbReference type="ARBA" id="ARBA00004141"/>
    </source>
</evidence>
<dbReference type="AlphaFoldDB" id="A0A3A8AEY6"/>
<name>A0A3A8AEY6_9HYPH</name>
<comment type="subcellular location">
    <subcellularLocation>
        <location evidence="1">Membrane</location>
        <topology evidence="1">Multi-pass membrane protein</topology>
    </subcellularLocation>
</comment>
<feature type="transmembrane region" description="Helical" evidence="6">
    <location>
        <begin position="28"/>
        <end position="45"/>
    </location>
</feature>
<keyword evidence="3 6" id="KW-0812">Transmembrane</keyword>
<keyword evidence="5 6" id="KW-0472">Membrane</keyword>
<feature type="domain" description="EamA" evidence="7">
    <location>
        <begin position="138"/>
        <end position="263"/>
    </location>
</feature>
<dbReference type="Pfam" id="PF00892">
    <property type="entry name" value="EamA"/>
    <property type="match status" value="2"/>
</dbReference>
<dbReference type="EMBL" id="QFWV02000002">
    <property type="protein sequence ID" value="RKF08425.1"/>
    <property type="molecule type" value="Genomic_DNA"/>
</dbReference>
<gene>
    <name evidence="8" type="ORF">DEM25_003375</name>
</gene>
<dbReference type="Gene3D" id="1.10.3730.20">
    <property type="match status" value="2"/>
</dbReference>
<evidence type="ECO:0000256" key="5">
    <source>
        <dbReference type="ARBA" id="ARBA00023136"/>
    </source>
</evidence>
<dbReference type="GO" id="GO:0016020">
    <property type="term" value="C:membrane"/>
    <property type="evidence" value="ECO:0007669"/>
    <property type="project" value="UniProtKB-SubCell"/>
</dbReference>
<evidence type="ECO:0000256" key="4">
    <source>
        <dbReference type="ARBA" id="ARBA00022989"/>
    </source>
</evidence>
<dbReference type="OrthoDB" id="7818056at2"/>
<sequence length="291" mass="31108">MTLAMALFALDDSFIKLAAAEINVGQVILLQTLIAVVVFAILTRLSGDALWSRAFLARPVVLRNTGEVLGVVCFVTALALMPLSTASAILQAQPLVVTLGAALFLGEKVGWRRWTAVMIGFFGVLIIIRPGMAGFTPAALLAVGAVIGLAVRDLATRRVETGISTMQLSTFASVVILPPAFVMMMAYGGWSPMSFQTTLYVIGAAMSGMGAYYAITLSLRIGELSVIAPFRYSRLLFALILGFLLFGEQPDLPMLTGSALIIGTGIYAFYRERLQARQPATGPRNEAAREP</sequence>
<proteinExistence type="inferred from homology"/>
<protein>
    <submittedName>
        <fullName evidence="8">DMT family transporter</fullName>
    </submittedName>
</protein>
<dbReference type="Proteomes" id="UP000246132">
    <property type="component" value="Unassembled WGS sequence"/>
</dbReference>
<evidence type="ECO:0000256" key="6">
    <source>
        <dbReference type="SAM" id="Phobius"/>
    </source>
</evidence>
<keyword evidence="9" id="KW-1185">Reference proteome</keyword>
<dbReference type="InterPro" id="IPR037185">
    <property type="entry name" value="EmrE-like"/>
</dbReference>
<feature type="transmembrane region" description="Helical" evidence="6">
    <location>
        <begin position="167"/>
        <end position="187"/>
    </location>
</feature>
<feature type="transmembrane region" description="Helical" evidence="6">
    <location>
        <begin position="66"/>
        <end position="83"/>
    </location>
</feature>
<evidence type="ECO:0000259" key="7">
    <source>
        <dbReference type="Pfam" id="PF00892"/>
    </source>
</evidence>
<feature type="domain" description="EamA" evidence="7">
    <location>
        <begin position="3"/>
        <end position="128"/>
    </location>
</feature>
<accession>A0A3A8AEY6</accession>
<evidence type="ECO:0000256" key="3">
    <source>
        <dbReference type="ARBA" id="ARBA00022692"/>
    </source>
</evidence>
<organism evidence="8 9">
    <name type="scientific">Oceaniradius stylonematis</name>
    <dbReference type="NCBI Taxonomy" id="2184161"/>
    <lineage>
        <taxon>Bacteria</taxon>
        <taxon>Pseudomonadati</taxon>
        <taxon>Pseudomonadota</taxon>
        <taxon>Alphaproteobacteria</taxon>
        <taxon>Hyphomicrobiales</taxon>
        <taxon>Ahrensiaceae</taxon>
        <taxon>Oceaniradius</taxon>
    </lineage>
</organism>
<keyword evidence="4 6" id="KW-1133">Transmembrane helix</keyword>
<feature type="transmembrane region" description="Helical" evidence="6">
    <location>
        <begin position="252"/>
        <end position="270"/>
    </location>
</feature>
<dbReference type="PANTHER" id="PTHR22911">
    <property type="entry name" value="ACYL-MALONYL CONDENSING ENZYME-RELATED"/>
    <property type="match status" value="1"/>
</dbReference>